<accession>A0ACB8TUI6</accession>
<dbReference type="EMBL" id="MU274929">
    <property type="protein sequence ID" value="KAI0085700.1"/>
    <property type="molecule type" value="Genomic_DNA"/>
</dbReference>
<evidence type="ECO:0000313" key="1">
    <source>
        <dbReference type="EMBL" id="KAI0085700.1"/>
    </source>
</evidence>
<evidence type="ECO:0000313" key="2">
    <source>
        <dbReference type="Proteomes" id="UP001055072"/>
    </source>
</evidence>
<reference evidence="1" key="1">
    <citation type="journal article" date="2021" name="Environ. Microbiol.">
        <title>Gene family expansions and transcriptome signatures uncover fungal adaptations to wood decay.</title>
        <authorList>
            <person name="Hage H."/>
            <person name="Miyauchi S."/>
            <person name="Viragh M."/>
            <person name="Drula E."/>
            <person name="Min B."/>
            <person name="Chaduli D."/>
            <person name="Navarro D."/>
            <person name="Favel A."/>
            <person name="Norest M."/>
            <person name="Lesage-Meessen L."/>
            <person name="Balint B."/>
            <person name="Merenyi Z."/>
            <person name="de Eugenio L."/>
            <person name="Morin E."/>
            <person name="Martinez A.T."/>
            <person name="Baldrian P."/>
            <person name="Stursova M."/>
            <person name="Martinez M.J."/>
            <person name="Novotny C."/>
            <person name="Magnuson J.K."/>
            <person name="Spatafora J.W."/>
            <person name="Maurice S."/>
            <person name="Pangilinan J."/>
            <person name="Andreopoulos W."/>
            <person name="LaButti K."/>
            <person name="Hundley H."/>
            <person name="Na H."/>
            <person name="Kuo A."/>
            <person name="Barry K."/>
            <person name="Lipzen A."/>
            <person name="Henrissat B."/>
            <person name="Riley R."/>
            <person name="Ahrendt S."/>
            <person name="Nagy L.G."/>
            <person name="Grigoriev I.V."/>
            <person name="Martin F."/>
            <person name="Rosso M.N."/>
        </authorList>
    </citation>
    <scope>NUCLEOTIDE SEQUENCE</scope>
    <source>
        <strain evidence="1">CBS 384.51</strain>
    </source>
</reference>
<comment type="caution">
    <text evidence="1">The sequence shown here is derived from an EMBL/GenBank/DDBJ whole genome shotgun (WGS) entry which is preliminary data.</text>
</comment>
<keyword evidence="2" id="KW-1185">Reference proteome</keyword>
<gene>
    <name evidence="1" type="ORF">BDY19DRAFT_996598</name>
</gene>
<protein>
    <submittedName>
        <fullName evidence="1">Uncharacterized protein</fullName>
    </submittedName>
</protein>
<name>A0ACB8TUI6_9APHY</name>
<sequence length="159" mass="17273">MHFFAALTVVLPAIISVIASPTLQERDRVLTSIVAPADATVIQPGQPFSFQYSLNNWCEAGYTPISLYLTQDPPTLSDVDGSGKLDQSIFHFGDFLYNNFGLPQMSPFPPPSTFTMPTLDASLLGTTIYFAAVQTELQCPPDGHTEHGIDSNSIQYGSL</sequence>
<organism evidence="1 2">
    <name type="scientific">Irpex rosettiformis</name>
    <dbReference type="NCBI Taxonomy" id="378272"/>
    <lineage>
        <taxon>Eukaryota</taxon>
        <taxon>Fungi</taxon>
        <taxon>Dikarya</taxon>
        <taxon>Basidiomycota</taxon>
        <taxon>Agaricomycotina</taxon>
        <taxon>Agaricomycetes</taxon>
        <taxon>Polyporales</taxon>
        <taxon>Irpicaceae</taxon>
        <taxon>Irpex</taxon>
    </lineage>
</organism>
<proteinExistence type="predicted"/>
<dbReference type="Proteomes" id="UP001055072">
    <property type="component" value="Unassembled WGS sequence"/>
</dbReference>